<feature type="non-terminal residue" evidence="2">
    <location>
        <position position="1"/>
    </location>
</feature>
<name>A0A8J2X2R8_9STRA</name>
<keyword evidence="3" id="KW-1185">Reference proteome</keyword>
<evidence type="ECO:0000256" key="1">
    <source>
        <dbReference type="SAM" id="MobiDB-lite"/>
    </source>
</evidence>
<protein>
    <submittedName>
        <fullName evidence="2">Uncharacterized protein</fullName>
    </submittedName>
</protein>
<evidence type="ECO:0000313" key="3">
    <source>
        <dbReference type="Proteomes" id="UP000789595"/>
    </source>
</evidence>
<organism evidence="2 3">
    <name type="scientific">Pelagomonas calceolata</name>
    <dbReference type="NCBI Taxonomy" id="35677"/>
    <lineage>
        <taxon>Eukaryota</taxon>
        <taxon>Sar</taxon>
        <taxon>Stramenopiles</taxon>
        <taxon>Ochrophyta</taxon>
        <taxon>Pelagophyceae</taxon>
        <taxon>Pelagomonadales</taxon>
        <taxon>Pelagomonadaceae</taxon>
        <taxon>Pelagomonas</taxon>
    </lineage>
</organism>
<comment type="caution">
    <text evidence="2">The sequence shown here is derived from an EMBL/GenBank/DDBJ whole genome shotgun (WGS) entry which is preliminary data.</text>
</comment>
<dbReference type="AlphaFoldDB" id="A0A8J2X2R8"/>
<feature type="region of interest" description="Disordered" evidence="1">
    <location>
        <begin position="235"/>
        <end position="262"/>
    </location>
</feature>
<accession>A0A8J2X2R8</accession>
<feature type="region of interest" description="Disordered" evidence="1">
    <location>
        <begin position="182"/>
        <end position="216"/>
    </location>
</feature>
<reference evidence="2" key="1">
    <citation type="submission" date="2021-11" db="EMBL/GenBank/DDBJ databases">
        <authorList>
            <consortium name="Genoscope - CEA"/>
            <person name="William W."/>
        </authorList>
    </citation>
    <scope>NUCLEOTIDE SEQUENCE</scope>
</reference>
<dbReference type="Proteomes" id="UP000789595">
    <property type="component" value="Unassembled WGS sequence"/>
</dbReference>
<sequence>QVDIHSFGGFRSGRRASSAEFAVYAQRYVRSVQVEQGVGGRRLALGRERGAQRRQPHRRWRRRLHRRRLGNGDAALGPRFWFLRRRGRHGRHGAERREAPPLRRLVVLRNGLVSSFRPQEIVDPFREAPPVPVHPYFTGRRQLVRRRVARQRVPLEETVLGVGVEGRSPPDGHGGCRLPRASAGCVSSDCQRPRAAGRRPSAASAVDGAPPARARPSNQLADALGFVAFAAGASAGAGSARSPPSGGVDSSRSVGVKTKAARALDWPSTQRLENDTDIIT</sequence>
<proteinExistence type="predicted"/>
<gene>
    <name evidence="2" type="ORF">PECAL_3P19840</name>
</gene>
<evidence type="ECO:0000313" key="2">
    <source>
        <dbReference type="EMBL" id="CAH0372011.1"/>
    </source>
</evidence>
<feature type="compositionally biased region" description="Low complexity" evidence="1">
    <location>
        <begin position="235"/>
        <end position="256"/>
    </location>
</feature>
<dbReference type="EMBL" id="CAKKNE010000003">
    <property type="protein sequence ID" value="CAH0372011.1"/>
    <property type="molecule type" value="Genomic_DNA"/>
</dbReference>